<reference evidence="1 2" key="1">
    <citation type="journal article" date="2010" name="Stand. Genomic Sci.">
        <title>Complete genome sequence of Vulcanisaeta distributa type strain (IC-017).</title>
        <authorList>
            <person name="Mavromatis K."/>
            <person name="Sikorski J."/>
            <person name="Pabst E."/>
            <person name="Teshima H."/>
            <person name="Lapidus A."/>
            <person name="Lucas S."/>
            <person name="Nolan M."/>
            <person name="Glavina Del Rio T."/>
            <person name="Cheng J.F."/>
            <person name="Bruce D."/>
            <person name="Goodwin L."/>
            <person name="Pitluck S."/>
            <person name="Liolios K."/>
            <person name="Ivanova N."/>
            <person name="Mikhailova N."/>
            <person name="Pati A."/>
            <person name="Chen A."/>
            <person name="Palaniappan K."/>
            <person name="Land M."/>
            <person name="Hauser L."/>
            <person name="Chang Y.J."/>
            <person name="Jeffries C.D."/>
            <person name="Rohde M."/>
            <person name="Spring S."/>
            <person name="Goker M."/>
            <person name="Wirth R."/>
            <person name="Woyke T."/>
            <person name="Bristow J."/>
            <person name="Eisen J.A."/>
            <person name="Markowitz V."/>
            <person name="Hugenholtz P."/>
            <person name="Klenk H.P."/>
            <person name="Kyrpides N.C."/>
        </authorList>
    </citation>
    <scope>NUCLEOTIDE SEQUENCE [LARGE SCALE GENOMIC DNA]</scope>
    <source>
        <strain evidence="2">DSM 14429 / JCM 11212 / NBRC 100878 / IC-017</strain>
    </source>
</reference>
<sequence>MSIKDGIKPLSDPNNRGFTCIEVGRDYGDWEVVLDVCLNMP</sequence>
<evidence type="ECO:0000313" key="1">
    <source>
        <dbReference type="EMBL" id="ADN49567.1"/>
    </source>
</evidence>
<protein>
    <submittedName>
        <fullName evidence="1">Uncharacterized protein</fullName>
    </submittedName>
</protein>
<dbReference type="eggNOG" id="arCOG13769">
    <property type="taxonomic scope" value="Archaea"/>
</dbReference>
<dbReference type="AlphaFoldDB" id="E1QSQ0"/>
<organism evidence="1 2">
    <name type="scientific">Vulcanisaeta distributa (strain DSM 14429 / JCM 11212 / NBRC 100878 / IC-017)</name>
    <dbReference type="NCBI Taxonomy" id="572478"/>
    <lineage>
        <taxon>Archaea</taxon>
        <taxon>Thermoproteota</taxon>
        <taxon>Thermoprotei</taxon>
        <taxon>Thermoproteales</taxon>
        <taxon>Thermoproteaceae</taxon>
        <taxon>Vulcanisaeta</taxon>
    </lineage>
</organism>
<evidence type="ECO:0000313" key="2">
    <source>
        <dbReference type="Proteomes" id="UP000006681"/>
    </source>
</evidence>
<proteinExistence type="predicted"/>
<dbReference type="HOGENOM" id="CLU_3283085_0_0_2"/>
<accession>E1QSQ0</accession>
<reference evidence="2" key="2">
    <citation type="journal article" date="2010" name="Stand. Genomic Sci.">
        <title>Complete genome sequence of Vulcanisaeta distributa type strain (IC-017T).</title>
        <authorList>
            <person name="Mavromatis K."/>
            <person name="Sikorski J."/>
            <person name="Pabst E."/>
            <person name="Teshima H."/>
            <person name="Lapidus A."/>
            <person name="Lucas S."/>
            <person name="Nolan M."/>
            <person name="Glavina Del Rio T."/>
            <person name="Cheng J."/>
            <person name="Bruce D."/>
            <person name="Goodwin L."/>
            <person name="Pitluck S."/>
            <person name="Liolios K."/>
            <person name="Ivanova N."/>
            <person name="Mikhailova N."/>
            <person name="Pati A."/>
            <person name="Chen A."/>
            <person name="Palaniappan K."/>
            <person name="Land M."/>
            <person name="Hauser L."/>
            <person name="Chang Y."/>
            <person name="Jeffries C."/>
            <person name="Rohde M."/>
            <person name="Spring S."/>
            <person name="Goker M."/>
            <person name="Wirth R."/>
            <person name="Woyke T."/>
            <person name="Bristow J."/>
            <person name="Eisen J."/>
            <person name="Markowitz V."/>
            <person name="Hugenholtz P."/>
            <person name="Klenk H."/>
            <person name="Kyrpides N."/>
        </authorList>
    </citation>
    <scope>NUCLEOTIDE SEQUENCE [LARGE SCALE GENOMIC DNA]</scope>
    <source>
        <strain evidence="2">DSM 14429 / JCM 11212 / NBRC 100878 / IC-017</strain>
    </source>
</reference>
<gene>
    <name evidence="1" type="ordered locus">Vdis_0154</name>
</gene>
<dbReference type="RefSeq" id="WP_013335292.1">
    <property type="nucleotide sequence ID" value="NC_014537.1"/>
</dbReference>
<dbReference type="Proteomes" id="UP000006681">
    <property type="component" value="Chromosome"/>
</dbReference>
<dbReference type="EMBL" id="CP002100">
    <property type="protein sequence ID" value="ADN49567.1"/>
    <property type="molecule type" value="Genomic_DNA"/>
</dbReference>
<keyword evidence="2" id="KW-1185">Reference proteome</keyword>
<dbReference type="GeneID" id="80458076"/>
<name>E1QSQ0_VULDI</name>
<dbReference type="KEGG" id="vdi:Vdis_0154"/>